<reference evidence="2" key="1">
    <citation type="submission" date="2017-02" db="UniProtKB">
        <authorList>
            <consortium name="WormBaseParasite"/>
        </authorList>
    </citation>
    <scope>IDENTIFICATION</scope>
</reference>
<dbReference type="AlphaFoldDB" id="A0A0N5CA45"/>
<dbReference type="Proteomes" id="UP000046392">
    <property type="component" value="Unplaced"/>
</dbReference>
<accession>A0A0N5CA45</accession>
<protein>
    <submittedName>
        <fullName evidence="2">TIGR04076 family protein</fullName>
    </submittedName>
</protein>
<keyword evidence="1" id="KW-1185">Reference proteome</keyword>
<evidence type="ECO:0000313" key="2">
    <source>
        <dbReference type="WBParaSite" id="SPAL_0001477100.1"/>
    </source>
</evidence>
<organism evidence="1 2">
    <name type="scientific">Strongyloides papillosus</name>
    <name type="common">Intestinal threadworm</name>
    <dbReference type="NCBI Taxonomy" id="174720"/>
    <lineage>
        <taxon>Eukaryota</taxon>
        <taxon>Metazoa</taxon>
        <taxon>Ecdysozoa</taxon>
        <taxon>Nematoda</taxon>
        <taxon>Chromadorea</taxon>
        <taxon>Rhabditida</taxon>
        <taxon>Tylenchina</taxon>
        <taxon>Panagrolaimomorpha</taxon>
        <taxon>Strongyloidoidea</taxon>
        <taxon>Strongyloididae</taxon>
        <taxon>Strongyloides</taxon>
    </lineage>
</organism>
<name>A0A0N5CA45_STREA</name>
<proteinExistence type="predicted"/>
<sequence>MIQLRVHATPLCPGSIFEYDTETVTAEIGNDMESEPRNKTDGMCGRRISIFANITQNELKLKGKKV</sequence>
<evidence type="ECO:0000313" key="1">
    <source>
        <dbReference type="Proteomes" id="UP000046392"/>
    </source>
</evidence>
<dbReference type="WBParaSite" id="SPAL_0001477100.1">
    <property type="protein sequence ID" value="SPAL_0001477100.1"/>
    <property type="gene ID" value="SPAL_0001477100"/>
</dbReference>